<evidence type="ECO:0000256" key="3">
    <source>
        <dbReference type="ARBA" id="ARBA00022527"/>
    </source>
</evidence>
<keyword evidence="14" id="KW-0464">Manganese</keyword>
<comment type="cofactor">
    <cofactor evidence="14">
        <name>Mg(2+)</name>
        <dbReference type="ChEBI" id="CHEBI:18420"/>
    </cofactor>
    <cofactor evidence="14">
        <name>Mn(2+)</name>
        <dbReference type="ChEBI" id="CHEBI:29035"/>
    </cofactor>
</comment>
<name>A0A6J2JGQ7_BOMMA</name>
<keyword evidence="3 14" id="KW-0723">Serine/threonine-protein kinase</keyword>
<dbReference type="GO" id="GO:0005886">
    <property type="term" value="C:plasma membrane"/>
    <property type="evidence" value="ECO:0007669"/>
    <property type="project" value="TreeGrafter"/>
</dbReference>
<evidence type="ECO:0000256" key="2">
    <source>
        <dbReference type="ARBA" id="ARBA00009605"/>
    </source>
</evidence>
<dbReference type="Gene3D" id="1.10.510.10">
    <property type="entry name" value="Transferase(Phosphotransferase) domain 1"/>
    <property type="match status" value="1"/>
</dbReference>
<evidence type="ECO:0000256" key="11">
    <source>
        <dbReference type="ARBA" id="ARBA00023136"/>
    </source>
</evidence>
<comment type="similarity">
    <text evidence="2 14">Belongs to the protein kinase superfamily. TKL Ser/Thr protein kinase family. TGFB receptor subfamily.</text>
</comment>
<feature type="region of interest" description="Disordered" evidence="15">
    <location>
        <begin position="965"/>
        <end position="1018"/>
    </location>
</feature>
<keyword evidence="9 13" id="KW-0067">ATP-binding</keyword>
<keyword evidence="14" id="KW-0460">Magnesium</keyword>
<dbReference type="CDD" id="cd23533">
    <property type="entry name" value="TFP_LU_ECD_BMPR2_like"/>
    <property type="match status" value="1"/>
</dbReference>
<keyword evidence="12 14" id="KW-0675">Receptor</keyword>
<keyword evidence="14" id="KW-0479">Metal-binding</keyword>
<organism evidence="17 18">
    <name type="scientific">Bombyx mandarina</name>
    <name type="common">Wild silk moth</name>
    <name type="synonym">Wild silkworm</name>
    <dbReference type="NCBI Taxonomy" id="7092"/>
    <lineage>
        <taxon>Eukaryota</taxon>
        <taxon>Metazoa</taxon>
        <taxon>Ecdysozoa</taxon>
        <taxon>Arthropoda</taxon>
        <taxon>Hexapoda</taxon>
        <taxon>Insecta</taxon>
        <taxon>Pterygota</taxon>
        <taxon>Neoptera</taxon>
        <taxon>Endopterygota</taxon>
        <taxon>Lepidoptera</taxon>
        <taxon>Glossata</taxon>
        <taxon>Ditrysia</taxon>
        <taxon>Bombycoidea</taxon>
        <taxon>Bombycidae</taxon>
        <taxon>Bombycinae</taxon>
        <taxon>Bombyx</taxon>
    </lineage>
</organism>
<feature type="binding site" evidence="13">
    <location>
        <position position="439"/>
    </location>
    <ligand>
        <name>ATP</name>
        <dbReference type="ChEBI" id="CHEBI:30616"/>
    </ligand>
</feature>
<keyword evidence="17" id="KW-1185">Reference proteome</keyword>
<keyword evidence="8 14" id="KW-0418">Kinase</keyword>
<sequence length="1211" mass="134142">MGQKVIPILKCIVLFLFIFTAKVLTSNKHDSQEVRNSFHLLKPQNYIRTFTKYHHRRNIHKNNDINNFWLMQDRHTYMGKRDLENLDYKDIETVINEPLNEIISSGSWFGKKDKIRKRSVTKPNEFGRFNDMNSNELVSGNIPVLSQFAADSVSKHTSSIDHKISSQSKEVIIKNEIPSYIKNTNVKNAIVVTDPPTTMGPTISCIYKMQNVFHSATLSYDDDTNAQTMTVNDVYRERPITDMKLETGETVRVEHCTHTRDVCYTFWHMQDQGNITILGQGCWRSAETARGISTCDKCMRAPKRLPGSKFCCCTKSYCNSDFLSLKEETVTISAESTMNTASQQPSYSNLVASSSLALVAILVMAIVVKTFYCKRINIDKGELSDGTDVEKGDIMGNCPDSLSTGLLCVDNLTLIEHIGQGKFGSVWRGSLGSTPVAVKLYSSSSAWQKETAIYALPHLSHPNLLRYYGSETRPTLTEGGGREHLVVLELCVGTLRAKLQAQTLSWLEFATLAHGIAAALAHLHTPSKCFGNKPCVVHRDVNSNNVLIASNGTARLADLGLAQVLQPRREHTAPNRITEAGTLRYLAPEALEGALDLSGARAALCAVDVYALGLVLWELLWRTAPAHSGPTPCYMLPYQHLGLPANPTLHHMQTLVSRKKARPPVPRGPGLAQCTAADTCDECCDHDAEARLTAVCVEERMAELKQILQAQGPLIHDNNLHPNSETSPPSPADQDKNSNCTALRHGCDVTTPLLYPHPHMGRNACIERNTHTSTQQYVTLIHKSLKDISDPSDDIRLENIDDNCLSVARGSPRVAVPENSGPNVTRSHQRPLDYVQNDVSHHDVDRGPKQTNLLQETRTEKTGWGIRKFFEKFNKNKMDTEVKLAPEGQRTRISVVNDKNNYNRPSNLVLSQDPNLIYEAPCLSPPNRTLSPNMMADATFKEIPSHNDSHIYAVIVPKVQPDVSGIKSKNGSSSESLKQSVGTSASSQSVYRNNSESGDWTLKNRLSRDNKPGSNSSSRASINLELQFIEGGNPAASPFELNSDCSGSEDEQLLLLSENGGSRITMQTVSKDPKYQNDVLKESQKKTVTFNKNHNRYSNFDNEVSDPNDKENVANGYSGDNPAYLPAPPNAAAPAPRKPTVRRQRSLEQVSDIFSTVSDVKLVKPAGRVKTPGDLPVALRKARRDRALQKGRDSANRLSLYDDSVMLGNTL</sequence>
<dbReference type="OrthoDB" id="669224at2759"/>
<dbReference type="KEGG" id="bman:114241953"/>
<dbReference type="SUPFAM" id="SSF57302">
    <property type="entry name" value="Snake toxin-like"/>
    <property type="match status" value="1"/>
</dbReference>
<evidence type="ECO:0000259" key="16">
    <source>
        <dbReference type="PROSITE" id="PS50011"/>
    </source>
</evidence>
<dbReference type="InterPro" id="IPR000472">
    <property type="entry name" value="Activin_recp"/>
</dbReference>
<dbReference type="GeneID" id="114241953"/>
<proteinExistence type="inferred from homology"/>
<feature type="compositionally biased region" description="Polar residues" evidence="15">
    <location>
        <begin position="967"/>
        <end position="998"/>
    </location>
</feature>
<dbReference type="SUPFAM" id="SSF56112">
    <property type="entry name" value="Protein kinase-like (PK-like)"/>
    <property type="match status" value="1"/>
</dbReference>
<dbReference type="PANTHER" id="PTHR23255">
    <property type="entry name" value="TRANSFORMING GROWTH FACTOR-BETA RECEPTOR TYPE I AND II"/>
    <property type="match status" value="1"/>
</dbReference>
<evidence type="ECO:0000256" key="4">
    <source>
        <dbReference type="ARBA" id="ARBA00022679"/>
    </source>
</evidence>
<dbReference type="GO" id="GO:0043235">
    <property type="term" value="C:receptor complex"/>
    <property type="evidence" value="ECO:0007669"/>
    <property type="project" value="TreeGrafter"/>
</dbReference>
<feature type="region of interest" description="Disordered" evidence="15">
    <location>
        <begin position="715"/>
        <end position="739"/>
    </location>
</feature>
<evidence type="ECO:0000313" key="17">
    <source>
        <dbReference type="Proteomes" id="UP000504629"/>
    </source>
</evidence>
<dbReference type="GO" id="GO:0005024">
    <property type="term" value="F:transforming growth factor beta receptor activity"/>
    <property type="evidence" value="ECO:0007669"/>
    <property type="project" value="TreeGrafter"/>
</dbReference>
<protein>
    <recommendedName>
        <fullName evidence="14">Serine/threonine-protein kinase receptor</fullName>
        <ecNumber evidence="14">2.7.11.30</ecNumber>
    </recommendedName>
</protein>
<feature type="transmembrane region" description="Helical" evidence="14">
    <location>
        <begin position="6"/>
        <end position="25"/>
    </location>
</feature>
<dbReference type="Proteomes" id="UP000504629">
    <property type="component" value="Unplaced"/>
</dbReference>
<comment type="caution">
    <text evidence="14">Lacks conserved residue(s) required for the propagation of feature annotation.</text>
</comment>
<comment type="subcellular location">
    <subcellularLocation>
        <location evidence="1 14">Membrane</location>
        <topology evidence="1 14">Single-pass type I membrane protein</topology>
    </subcellularLocation>
</comment>
<keyword evidence="11 14" id="KW-0472">Membrane</keyword>
<evidence type="ECO:0000256" key="15">
    <source>
        <dbReference type="SAM" id="MobiDB-lite"/>
    </source>
</evidence>
<evidence type="ECO:0000256" key="7">
    <source>
        <dbReference type="ARBA" id="ARBA00022741"/>
    </source>
</evidence>
<dbReference type="PROSITE" id="PS00107">
    <property type="entry name" value="PROTEIN_KINASE_ATP"/>
    <property type="match status" value="1"/>
</dbReference>
<keyword evidence="10 14" id="KW-1133">Transmembrane helix</keyword>
<evidence type="ECO:0000256" key="14">
    <source>
        <dbReference type="RuleBase" id="RU361271"/>
    </source>
</evidence>
<dbReference type="RefSeq" id="XP_028028755.1">
    <property type="nucleotide sequence ID" value="XM_028172954.1"/>
</dbReference>
<comment type="catalytic activity">
    <reaction evidence="14">
        <text>L-threonyl-[receptor-protein] + ATP = O-phospho-L-threonyl-[receptor-protein] + ADP + H(+)</text>
        <dbReference type="Rhea" id="RHEA:44880"/>
        <dbReference type="Rhea" id="RHEA-COMP:11024"/>
        <dbReference type="Rhea" id="RHEA-COMP:11025"/>
        <dbReference type="ChEBI" id="CHEBI:15378"/>
        <dbReference type="ChEBI" id="CHEBI:30013"/>
        <dbReference type="ChEBI" id="CHEBI:30616"/>
        <dbReference type="ChEBI" id="CHEBI:61977"/>
        <dbReference type="ChEBI" id="CHEBI:456216"/>
        <dbReference type="EC" id="2.7.11.30"/>
    </reaction>
</comment>
<keyword evidence="7 13" id="KW-0547">Nucleotide-binding</keyword>
<dbReference type="Gene3D" id="3.30.200.20">
    <property type="entry name" value="Phosphorylase Kinase, domain 1"/>
    <property type="match status" value="1"/>
</dbReference>
<feature type="transmembrane region" description="Helical" evidence="14">
    <location>
        <begin position="347"/>
        <end position="368"/>
    </location>
</feature>
<keyword evidence="5 14" id="KW-0812">Transmembrane</keyword>
<gene>
    <name evidence="18" type="primary">LOC114241953</name>
</gene>
<keyword evidence="6" id="KW-0732">Signal</keyword>
<dbReference type="InterPro" id="IPR000719">
    <property type="entry name" value="Prot_kinase_dom"/>
</dbReference>
<feature type="compositionally biased region" description="Polar residues" evidence="15">
    <location>
        <begin position="1093"/>
        <end position="1102"/>
    </location>
</feature>
<feature type="region of interest" description="Disordered" evidence="15">
    <location>
        <begin position="1093"/>
        <end position="1141"/>
    </location>
</feature>
<accession>A0A6J2JGQ7</accession>
<evidence type="ECO:0000256" key="6">
    <source>
        <dbReference type="ARBA" id="ARBA00022729"/>
    </source>
</evidence>
<evidence type="ECO:0000256" key="8">
    <source>
        <dbReference type="ARBA" id="ARBA00022777"/>
    </source>
</evidence>
<evidence type="ECO:0000256" key="9">
    <source>
        <dbReference type="ARBA" id="ARBA00022840"/>
    </source>
</evidence>
<evidence type="ECO:0000256" key="12">
    <source>
        <dbReference type="ARBA" id="ARBA00023170"/>
    </source>
</evidence>
<dbReference type="InterPro" id="IPR045860">
    <property type="entry name" value="Snake_toxin-like_sf"/>
</dbReference>
<dbReference type="GO" id="GO:0005524">
    <property type="term" value="F:ATP binding"/>
    <property type="evidence" value="ECO:0007669"/>
    <property type="project" value="UniProtKB-UniRule"/>
</dbReference>
<evidence type="ECO:0000313" key="18">
    <source>
        <dbReference type="RefSeq" id="XP_028028755.1"/>
    </source>
</evidence>
<dbReference type="PROSITE" id="PS50011">
    <property type="entry name" value="PROTEIN_KINASE_DOM"/>
    <property type="match status" value="1"/>
</dbReference>
<dbReference type="Pfam" id="PF01064">
    <property type="entry name" value="Activin_recp"/>
    <property type="match status" value="1"/>
</dbReference>
<dbReference type="AlphaFoldDB" id="A0A6J2JGQ7"/>
<dbReference type="GO" id="GO:0046872">
    <property type="term" value="F:metal ion binding"/>
    <property type="evidence" value="ECO:0007669"/>
    <property type="project" value="UniProtKB-KW"/>
</dbReference>
<dbReference type="GO" id="GO:0030509">
    <property type="term" value="P:BMP signaling pathway"/>
    <property type="evidence" value="ECO:0007669"/>
    <property type="project" value="TreeGrafter"/>
</dbReference>
<keyword evidence="4 14" id="KW-0808">Transferase</keyword>
<reference evidence="18" key="1">
    <citation type="submission" date="2025-08" db="UniProtKB">
        <authorList>
            <consortium name="RefSeq"/>
        </authorList>
    </citation>
    <scope>IDENTIFICATION</scope>
    <source>
        <tissue evidence="18">Silk gland</tissue>
    </source>
</reference>
<evidence type="ECO:0000256" key="5">
    <source>
        <dbReference type="ARBA" id="ARBA00022692"/>
    </source>
</evidence>
<dbReference type="PANTHER" id="PTHR23255:SF100">
    <property type="entry name" value="RECEPTOR PROTEIN SERINE_THREONINE KINASE"/>
    <property type="match status" value="1"/>
</dbReference>
<feature type="domain" description="Protein kinase" evidence="16">
    <location>
        <begin position="412"/>
        <end position="704"/>
    </location>
</feature>
<dbReference type="InterPro" id="IPR017441">
    <property type="entry name" value="Protein_kinase_ATP_BS"/>
</dbReference>
<evidence type="ECO:0000256" key="13">
    <source>
        <dbReference type="PROSITE-ProRule" id="PRU10141"/>
    </source>
</evidence>
<dbReference type="InterPro" id="IPR011009">
    <property type="entry name" value="Kinase-like_dom_sf"/>
</dbReference>
<dbReference type="InterPro" id="IPR000333">
    <property type="entry name" value="TGFB_receptor"/>
</dbReference>
<dbReference type="Pfam" id="PF00069">
    <property type="entry name" value="Pkinase"/>
    <property type="match status" value="1"/>
</dbReference>
<dbReference type="EC" id="2.7.11.30" evidence="14"/>
<evidence type="ECO:0000256" key="10">
    <source>
        <dbReference type="ARBA" id="ARBA00022989"/>
    </source>
</evidence>
<dbReference type="PRINTS" id="PR00653">
    <property type="entry name" value="ACTIVIN2R"/>
</dbReference>
<evidence type="ECO:0000256" key="1">
    <source>
        <dbReference type="ARBA" id="ARBA00004479"/>
    </source>
</evidence>
<dbReference type="Gene3D" id="2.10.60.10">
    <property type="entry name" value="CD59"/>
    <property type="match status" value="1"/>
</dbReference>